<feature type="region of interest" description="Disordered" evidence="1">
    <location>
        <begin position="179"/>
        <end position="225"/>
    </location>
</feature>
<sequence length="225" mass="24858">MDTGLIIGIVVAAIVLVLIVAAVAVIVPGRRRRRLREKFGPEYDRAVERHHDPKAAERELAGREKRHSRLKLRPLSPEARDGYAQGWVRIQERFVDAPVEAVAEADSLVTRLMADRGYPTEGFEQQAADLSVEHARTIDHYRAARDISERSERGESTTEELRTAMVHYRTLFSDLLDRDLSGNGGGQGRHAADPNTPEGSDGYAETGPPSDAAPGDPGRDEPHPR</sequence>
<evidence type="ECO:0000256" key="1">
    <source>
        <dbReference type="SAM" id="MobiDB-lite"/>
    </source>
</evidence>
<accession>A0A852U2K0</accession>
<evidence type="ECO:0000256" key="2">
    <source>
        <dbReference type="SAM" id="Phobius"/>
    </source>
</evidence>
<proteinExistence type="predicted"/>
<keyword evidence="4" id="KW-1185">Reference proteome</keyword>
<evidence type="ECO:0000313" key="3">
    <source>
        <dbReference type="EMBL" id="NYE48374.1"/>
    </source>
</evidence>
<feature type="compositionally biased region" description="Low complexity" evidence="1">
    <location>
        <begin position="207"/>
        <end position="216"/>
    </location>
</feature>
<keyword evidence="2" id="KW-0812">Transmembrane</keyword>
<feature type="transmembrane region" description="Helical" evidence="2">
    <location>
        <begin position="6"/>
        <end position="27"/>
    </location>
</feature>
<evidence type="ECO:0008006" key="5">
    <source>
        <dbReference type="Google" id="ProtNLM"/>
    </source>
</evidence>
<dbReference type="EMBL" id="JACCCC010000001">
    <property type="protein sequence ID" value="NYE48374.1"/>
    <property type="molecule type" value="Genomic_DNA"/>
</dbReference>
<evidence type="ECO:0000313" key="4">
    <source>
        <dbReference type="Proteomes" id="UP000589036"/>
    </source>
</evidence>
<name>A0A852U2K0_9ACTN</name>
<feature type="region of interest" description="Disordered" evidence="1">
    <location>
        <begin position="47"/>
        <end position="69"/>
    </location>
</feature>
<comment type="caution">
    <text evidence="3">The sequence shown here is derived from an EMBL/GenBank/DDBJ whole genome shotgun (WGS) entry which is preliminary data.</text>
</comment>
<protein>
    <recommendedName>
        <fullName evidence="5">Secreted protein</fullName>
    </recommendedName>
</protein>
<keyword evidence="2" id="KW-0472">Membrane</keyword>
<dbReference type="Proteomes" id="UP000589036">
    <property type="component" value="Unassembled WGS sequence"/>
</dbReference>
<keyword evidence="2" id="KW-1133">Transmembrane helix</keyword>
<organism evidence="3 4">
    <name type="scientific">Spinactinospora alkalitolerans</name>
    <dbReference type="NCBI Taxonomy" id="687207"/>
    <lineage>
        <taxon>Bacteria</taxon>
        <taxon>Bacillati</taxon>
        <taxon>Actinomycetota</taxon>
        <taxon>Actinomycetes</taxon>
        <taxon>Streptosporangiales</taxon>
        <taxon>Nocardiopsidaceae</taxon>
        <taxon>Spinactinospora</taxon>
    </lineage>
</organism>
<dbReference type="RefSeq" id="WP_218882506.1">
    <property type="nucleotide sequence ID" value="NZ_BAAAYY010000004.1"/>
</dbReference>
<gene>
    <name evidence="3" type="ORF">HDA32_003494</name>
</gene>
<dbReference type="AlphaFoldDB" id="A0A852U2K0"/>
<feature type="compositionally biased region" description="Basic and acidic residues" evidence="1">
    <location>
        <begin position="47"/>
        <end position="63"/>
    </location>
</feature>
<reference evidence="3 4" key="1">
    <citation type="submission" date="2020-07" db="EMBL/GenBank/DDBJ databases">
        <title>Sequencing the genomes of 1000 actinobacteria strains.</title>
        <authorList>
            <person name="Klenk H.-P."/>
        </authorList>
    </citation>
    <scope>NUCLEOTIDE SEQUENCE [LARGE SCALE GENOMIC DNA]</scope>
    <source>
        <strain evidence="3 4">CXB654</strain>
    </source>
</reference>